<keyword evidence="3" id="KW-0963">Cytoplasm</keyword>
<dbReference type="InterPro" id="IPR018799">
    <property type="entry name" value="TRAF3IP1"/>
</dbReference>
<dbReference type="WBParaSite" id="PSAMB.scaffold4179size15401.g23677.t1">
    <property type="protein sequence ID" value="PSAMB.scaffold4179size15401.g23677.t1"/>
    <property type="gene ID" value="PSAMB.scaffold4179size15401.g23677"/>
</dbReference>
<evidence type="ECO:0000313" key="14">
    <source>
        <dbReference type="WBParaSite" id="PSAMB.scaffold4179size15401.g23677.t1"/>
    </source>
</evidence>
<feature type="compositionally biased region" description="Basic and acidic residues" evidence="10">
    <location>
        <begin position="163"/>
        <end position="241"/>
    </location>
</feature>
<dbReference type="GO" id="GO:0008017">
    <property type="term" value="F:microtubule binding"/>
    <property type="evidence" value="ECO:0007669"/>
    <property type="project" value="InterPro"/>
</dbReference>
<dbReference type="InterPro" id="IPR040468">
    <property type="entry name" value="TRAF3IP1_N"/>
</dbReference>
<dbReference type="Pfam" id="PF17749">
    <property type="entry name" value="MIP-T3_C"/>
    <property type="match status" value="1"/>
</dbReference>
<dbReference type="Pfam" id="PF10243">
    <property type="entry name" value="MIP-T3"/>
    <property type="match status" value="1"/>
</dbReference>
<feature type="domain" description="TRAF3-interacting protein 1 N-terminal" evidence="11">
    <location>
        <begin position="6"/>
        <end position="115"/>
    </location>
</feature>
<keyword evidence="4" id="KW-0970">Cilium biogenesis/degradation</keyword>
<feature type="compositionally biased region" description="Basic and acidic residues" evidence="10">
    <location>
        <begin position="248"/>
        <end position="264"/>
    </location>
</feature>
<dbReference type="AlphaFoldDB" id="A0A914WHG2"/>
<comment type="similarity">
    <text evidence="8">Belongs to the TRAF3IP1 family.</text>
</comment>
<dbReference type="GO" id="GO:0042073">
    <property type="term" value="P:intraciliary transport"/>
    <property type="evidence" value="ECO:0007669"/>
    <property type="project" value="TreeGrafter"/>
</dbReference>
<comment type="subcellular location">
    <subcellularLocation>
        <location evidence="2">Cytoplasm</location>
        <location evidence="2">Cytoskeleton</location>
        <location evidence="2">Cilium axoneme</location>
    </subcellularLocation>
    <subcellularLocation>
        <location evidence="1">Cytoplasm</location>
        <location evidence="1">Cytoskeleton</location>
        <location evidence="1">Cilium basal body</location>
    </subcellularLocation>
</comment>
<evidence type="ECO:0000259" key="11">
    <source>
        <dbReference type="Pfam" id="PF10243"/>
    </source>
</evidence>
<dbReference type="GO" id="GO:0048513">
    <property type="term" value="P:animal organ development"/>
    <property type="evidence" value="ECO:0007669"/>
    <property type="project" value="UniProtKB-ARBA"/>
</dbReference>
<evidence type="ECO:0000256" key="6">
    <source>
        <dbReference type="ARBA" id="ARBA00023212"/>
    </source>
</evidence>
<dbReference type="GO" id="GO:0048731">
    <property type="term" value="P:system development"/>
    <property type="evidence" value="ECO:0007669"/>
    <property type="project" value="UniProtKB-ARBA"/>
</dbReference>
<dbReference type="Proteomes" id="UP000887566">
    <property type="component" value="Unplaced"/>
</dbReference>
<feature type="compositionally biased region" description="Low complexity" evidence="10">
    <location>
        <begin position="122"/>
        <end position="131"/>
    </location>
</feature>
<dbReference type="InterPro" id="IPR041476">
    <property type="entry name" value="TRAF3IP1_C"/>
</dbReference>
<evidence type="ECO:0000256" key="5">
    <source>
        <dbReference type="ARBA" id="ARBA00023054"/>
    </source>
</evidence>
<evidence type="ECO:0000313" key="13">
    <source>
        <dbReference type="Proteomes" id="UP000887566"/>
    </source>
</evidence>
<evidence type="ECO:0000256" key="2">
    <source>
        <dbReference type="ARBA" id="ARBA00004430"/>
    </source>
</evidence>
<evidence type="ECO:0000256" key="4">
    <source>
        <dbReference type="ARBA" id="ARBA00022794"/>
    </source>
</evidence>
<evidence type="ECO:0000259" key="12">
    <source>
        <dbReference type="Pfam" id="PF17749"/>
    </source>
</evidence>
<protein>
    <recommendedName>
        <fullName evidence="9">TRAF3-interacting protein 1</fullName>
    </recommendedName>
</protein>
<dbReference type="InterPro" id="IPR042576">
    <property type="entry name" value="TRAF3IP1_N_sf"/>
</dbReference>
<keyword evidence="6" id="KW-0206">Cytoskeleton</keyword>
<dbReference type="PANTHER" id="PTHR31363">
    <property type="entry name" value="TRAF3-INTERACTING PROTEIN 1"/>
    <property type="match status" value="1"/>
</dbReference>
<sequence>MADYCQATRDAFGDLIQKPPLTDDLLQRPPFKFLHDVITATVKASGFLDGHFTPDELDSSTIKDKDAKCAFLQKAIDIVSAATGTNLSAKPAKIVAGKDADKTNEFLQALAKAARKSPDNLASSSGSSAGSNKENRVTTNGHDASVITADTDKKSKEKRHKSKDKDKDKEKDKDKDKDKEKRHKEKDPDKKKSKEKTDTDGKEERKKDKEHRSKDRDKDKDKEKKHRDKDGSKSKEKSSSKEKKHRSDSKSKEKSSKTKEKETSDTQFEDLNDHAGPAARRPPIEDDDDDTTTIVAARTVGRPTTSMGRPMTSMGRPGTAVARPAPPKLKRKELGEVDKKPMADVPTGETANIITTSAVISAEAKDDADNFLIEEPVGPTIGDVFADQVDAEDLDANEHGGLVRKILETKKELESGLDEAGKDSKLTTVVFDEKEREKTRKEAEKIQDFIQKLTRSSHPLGRLLDYLQVC</sequence>
<evidence type="ECO:0000256" key="1">
    <source>
        <dbReference type="ARBA" id="ARBA00004120"/>
    </source>
</evidence>
<keyword evidence="7" id="KW-0966">Cell projection</keyword>
<reference evidence="14" key="1">
    <citation type="submission" date="2022-11" db="UniProtKB">
        <authorList>
            <consortium name="WormBaseParasite"/>
        </authorList>
    </citation>
    <scope>IDENTIFICATION</scope>
</reference>
<evidence type="ECO:0000256" key="7">
    <source>
        <dbReference type="ARBA" id="ARBA00023273"/>
    </source>
</evidence>
<dbReference type="GO" id="GO:0070507">
    <property type="term" value="P:regulation of microtubule cytoskeleton organization"/>
    <property type="evidence" value="ECO:0007669"/>
    <property type="project" value="TreeGrafter"/>
</dbReference>
<dbReference type="Gene3D" id="1.10.418.50">
    <property type="entry name" value="Microtubule-binding protein MIP-T3"/>
    <property type="match status" value="1"/>
</dbReference>
<organism evidence="13 14">
    <name type="scientific">Plectus sambesii</name>
    <dbReference type="NCBI Taxonomy" id="2011161"/>
    <lineage>
        <taxon>Eukaryota</taxon>
        <taxon>Metazoa</taxon>
        <taxon>Ecdysozoa</taxon>
        <taxon>Nematoda</taxon>
        <taxon>Chromadorea</taxon>
        <taxon>Plectida</taxon>
        <taxon>Plectina</taxon>
        <taxon>Plectoidea</taxon>
        <taxon>Plectidae</taxon>
        <taxon>Plectus</taxon>
    </lineage>
</organism>
<evidence type="ECO:0000256" key="3">
    <source>
        <dbReference type="ARBA" id="ARBA00022490"/>
    </source>
</evidence>
<name>A0A914WHG2_9BILA</name>
<feature type="region of interest" description="Disordered" evidence="10">
    <location>
        <begin position="115"/>
        <end position="349"/>
    </location>
</feature>
<evidence type="ECO:0000256" key="10">
    <source>
        <dbReference type="SAM" id="MobiDB-lite"/>
    </source>
</evidence>
<feature type="domain" description="TRAF3-interacting protein 1 C-terminal" evidence="12">
    <location>
        <begin position="395"/>
        <end position="468"/>
    </location>
</feature>
<dbReference type="FunFam" id="1.10.418.50:FF:000001">
    <property type="entry name" value="TRAF3-interacting protein 1 isoform X1"/>
    <property type="match status" value="1"/>
</dbReference>
<dbReference type="PANTHER" id="PTHR31363:SF0">
    <property type="entry name" value="TRAF3-INTERACTING PROTEIN 1"/>
    <property type="match status" value="1"/>
</dbReference>
<proteinExistence type="inferred from homology"/>
<accession>A0A914WHG2</accession>
<evidence type="ECO:0000256" key="9">
    <source>
        <dbReference type="ARBA" id="ARBA00070492"/>
    </source>
</evidence>
<dbReference type="GO" id="GO:0036064">
    <property type="term" value="C:ciliary basal body"/>
    <property type="evidence" value="ECO:0007669"/>
    <property type="project" value="TreeGrafter"/>
</dbReference>
<keyword evidence="13" id="KW-1185">Reference proteome</keyword>
<evidence type="ECO:0000256" key="8">
    <source>
        <dbReference type="ARBA" id="ARBA00043971"/>
    </source>
</evidence>
<dbReference type="GO" id="GO:0005930">
    <property type="term" value="C:axoneme"/>
    <property type="evidence" value="ECO:0007669"/>
    <property type="project" value="UniProtKB-SubCell"/>
</dbReference>
<keyword evidence="5" id="KW-0175">Coiled coil</keyword>
<feature type="compositionally biased region" description="Basic and acidic residues" evidence="10">
    <location>
        <begin position="332"/>
        <end position="342"/>
    </location>
</feature>
<dbReference type="GO" id="GO:0030992">
    <property type="term" value="C:intraciliary transport particle B"/>
    <property type="evidence" value="ECO:0007669"/>
    <property type="project" value="TreeGrafter"/>
</dbReference>
<dbReference type="GO" id="GO:0060271">
    <property type="term" value="P:cilium assembly"/>
    <property type="evidence" value="ECO:0007669"/>
    <property type="project" value="TreeGrafter"/>
</dbReference>